<sequence>MINFHLLTSLLAIVATAEATNPHHHRHFKRQGTSSASASSSSATSASQTRGSASASQTTGSASAAVTDPLSTLTAIVSGVPVLGSITSGMPTGTPFSASTTYQAGTKPTYSGAPALPSPFVLKAGTFPALDKVPPTDSAEVKEWLKELDGWTIPNIPKNVDNLCSSNPQAAQDAAKNGWWTCGAHTRSTDIVQCPEKGTWGVSFDDGPSDYTPKLLNYLTTNNIQSTFFVVGSRVISRPDILREEYMSGHEISIHTWSHPALTTLSNEQIVAELGWTRKAIKDVLGVTPTTMRPPYGDIDDRVRAICLAMGMIPMMWTSAPDGTSFDTFDWRVPGGLVNGVQSYKQFTGILDKASALGNGFIVLQHDLYEISVDLAIGYTLNAAMKHNPPFKLQAIGQCSKIPTSNLYLESNTNATFPFQNSTSGKSDTNGKTSGSNGSNGAIASSLPSSVFATYVLGIIAVVAATL</sequence>
<dbReference type="GO" id="GO:0000272">
    <property type="term" value="P:polysaccharide catabolic process"/>
    <property type="evidence" value="ECO:0007669"/>
    <property type="project" value="UniProtKB-KW"/>
</dbReference>
<dbReference type="OrthoDB" id="407355at2759"/>
<keyword evidence="26" id="KW-1185">Reference proteome</keyword>
<evidence type="ECO:0000256" key="18">
    <source>
        <dbReference type="ARBA" id="ARBA00023316"/>
    </source>
</evidence>
<comment type="similarity">
    <text evidence="4">Belongs to the polysaccharide deacetylase family.</text>
</comment>
<keyword evidence="9" id="KW-0479">Metal-binding</keyword>
<keyword evidence="14" id="KW-0325">Glycoprotein</keyword>
<organism evidence="25 26">
    <name type="scientific">Marasmius oreades</name>
    <name type="common">fairy-ring Marasmius</name>
    <dbReference type="NCBI Taxonomy" id="181124"/>
    <lineage>
        <taxon>Eukaryota</taxon>
        <taxon>Fungi</taxon>
        <taxon>Dikarya</taxon>
        <taxon>Basidiomycota</taxon>
        <taxon>Agaricomycotina</taxon>
        <taxon>Agaricomycetes</taxon>
        <taxon>Agaricomycetidae</taxon>
        <taxon>Agaricales</taxon>
        <taxon>Marasmiineae</taxon>
        <taxon>Marasmiaceae</taxon>
        <taxon>Marasmius</taxon>
    </lineage>
</organism>
<comment type="caution">
    <text evidence="25">The sequence shown here is derived from an EMBL/GenBank/DDBJ whole genome shotgun (WGS) entry which is preliminary data.</text>
</comment>
<dbReference type="EMBL" id="CM032184">
    <property type="protein sequence ID" value="KAG7094005.1"/>
    <property type="molecule type" value="Genomic_DNA"/>
</dbReference>
<dbReference type="InterPro" id="IPR011330">
    <property type="entry name" value="Glyco_hydro/deAcase_b/a-brl"/>
</dbReference>
<name>A0A9P7S2C3_9AGAR</name>
<dbReference type="InterPro" id="IPR050248">
    <property type="entry name" value="Polysacc_deacetylase_ArnD"/>
</dbReference>
<dbReference type="KEGG" id="more:E1B28_007635"/>
<dbReference type="SUPFAM" id="SSF88713">
    <property type="entry name" value="Glycoside hydrolase/deacetylase"/>
    <property type="match status" value="1"/>
</dbReference>
<evidence type="ECO:0000256" key="19">
    <source>
        <dbReference type="ARBA" id="ARBA00023326"/>
    </source>
</evidence>
<evidence type="ECO:0000256" key="22">
    <source>
        <dbReference type="SAM" id="MobiDB-lite"/>
    </source>
</evidence>
<keyword evidence="11" id="KW-0378">Hydrolase</keyword>
<keyword evidence="16" id="KW-0170">Cobalt</keyword>
<evidence type="ECO:0000256" key="21">
    <source>
        <dbReference type="ARBA" id="ARBA00048494"/>
    </source>
</evidence>
<dbReference type="RefSeq" id="XP_043010475.1">
    <property type="nucleotide sequence ID" value="XM_043152389.1"/>
</dbReference>
<dbReference type="GO" id="GO:0098552">
    <property type="term" value="C:side of membrane"/>
    <property type="evidence" value="ECO:0007669"/>
    <property type="project" value="UniProtKB-KW"/>
</dbReference>
<feature type="domain" description="NodB homology" evidence="24">
    <location>
        <begin position="198"/>
        <end position="392"/>
    </location>
</feature>
<dbReference type="GO" id="GO:0009272">
    <property type="term" value="P:fungal-type cell wall biogenesis"/>
    <property type="evidence" value="ECO:0007669"/>
    <property type="project" value="UniProtKB-ARBA"/>
</dbReference>
<keyword evidence="17" id="KW-0449">Lipoprotein</keyword>
<comment type="catalytic activity">
    <reaction evidence="21">
        <text>[(1-&gt;4)-N-acetyl-beta-D-glucosaminyl](n) + n H2O = chitosan + n acetate</text>
        <dbReference type="Rhea" id="RHEA:10464"/>
        <dbReference type="Rhea" id="RHEA-COMP:9593"/>
        <dbReference type="Rhea" id="RHEA-COMP:9597"/>
        <dbReference type="ChEBI" id="CHEBI:15377"/>
        <dbReference type="ChEBI" id="CHEBI:17029"/>
        <dbReference type="ChEBI" id="CHEBI:30089"/>
        <dbReference type="ChEBI" id="CHEBI:57704"/>
        <dbReference type="EC" id="3.5.1.41"/>
    </reaction>
    <physiologicalReaction direction="left-to-right" evidence="21">
        <dbReference type="Rhea" id="RHEA:10465"/>
    </physiologicalReaction>
</comment>
<dbReference type="GO" id="GO:0004099">
    <property type="term" value="F:chitin deacetylase activity"/>
    <property type="evidence" value="ECO:0007669"/>
    <property type="project" value="UniProtKB-EC"/>
</dbReference>
<evidence type="ECO:0000256" key="20">
    <source>
        <dbReference type="ARBA" id="ARBA00024056"/>
    </source>
</evidence>
<evidence type="ECO:0000256" key="10">
    <source>
        <dbReference type="ARBA" id="ARBA00022729"/>
    </source>
</evidence>
<keyword evidence="12" id="KW-0146">Chitin degradation</keyword>
<dbReference type="EC" id="3.5.1.41" evidence="20"/>
<keyword evidence="19" id="KW-0624">Polysaccharide degradation</keyword>
<evidence type="ECO:0000313" key="25">
    <source>
        <dbReference type="EMBL" id="KAG7094005.1"/>
    </source>
</evidence>
<dbReference type="GO" id="GO:0006032">
    <property type="term" value="P:chitin catabolic process"/>
    <property type="evidence" value="ECO:0007669"/>
    <property type="project" value="UniProtKB-KW"/>
</dbReference>
<feature type="signal peptide" evidence="23">
    <location>
        <begin position="1"/>
        <end position="19"/>
    </location>
</feature>
<evidence type="ECO:0000256" key="3">
    <source>
        <dbReference type="ARBA" id="ARBA00004609"/>
    </source>
</evidence>
<evidence type="ECO:0000256" key="15">
    <source>
        <dbReference type="ARBA" id="ARBA00023277"/>
    </source>
</evidence>
<dbReference type="Gene3D" id="3.20.20.370">
    <property type="entry name" value="Glycoside hydrolase/deacetylase"/>
    <property type="match status" value="1"/>
</dbReference>
<dbReference type="PANTHER" id="PTHR10587">
    <property type="entry name" value="GLYCOSYL TRANSFERASE-RELATED"/>
    <property type="match status" value="1"/>
</dbReference>
<dbReference type="FunFam" id="3.20.20.370:FF:000004">
    <property type="entry name" value="Related to Chitin deacetylase"/>
    <property type="match status" value="1"/>
</dbReference>
<evidence type="ECO:0000256" key="4">
    <source>
        <dbReference type="ARBA" id="ARBA00010973"/>
    </source>
</evidence>
<evidence type="ECO:0000256" key="17">
    <source>
        <dbReference type="ARBA" id="ARBA00023288"/>
    </source>
</evidence>
<evidence type="ECO:0000256" key="5">
    <source>
        <dbReference type="ARBA" id="ARBA00022475"/>
    </source>
</evidence>
<dbReference type="GO" id="GO:0071555">
    <property type="term" value="P:cell wall organization"/>
    <property type="evidence" value="ECO:0007669"/>
    <property type="project" value="UniProtKB-KW"/>
</dbReference>
<evidence type="ECO:0000256" key="12">
    <source>
        <dbReference type="ARBA" id="ARBA00023024"/>
    </source>
</evidence>
<evidence type="ECO:0000256" key="11">
    <source>
        <dbReference type="ARBA" id="ARBA00022801"/>
    </source>
</evidence>
<evidence type="ECO:0000256" key="2">
    <source>
        <dbReference type="ARBA" id="ARBA00004191"/>
    </source>
</evidence>
<comment type="cofactor">
    <cofactor evidence="1">
        <name>Co(2+)</name>
        <dbReference type="ChEBI" id="CHEBI:48828"/>
    </cofactor>
</comment>
<accession>A0A9P7S2C3</accession>
<keyword evidence="15" id="KW-0119">Carbohydrate metabolism</keyword>
<evidence type="ECO:0000256" key="8">
    <source>
        <dbReference type="ARBA" id="ARBA00022622"/>
    </source>
</evidence>
<comment type="subcellular location">
    <subcellularLocation>
        <location evidence="3">Cell membrane</location>
        <topology evidence="3">Lipid-anchor</topology>
        <topology evidence="3">GPI-anchor</topology>
    </subcellularLocation>
    <subcellularLocation>
        <location evidence="2">Secreted</location>
        <location evidence="2">Cell wall</location>
    </subcellularLocation>
</comment>
<dbReference type="PROSITE" id="PS51677">
    <property type="entry name" value="NODB"/>
    <property type="match status" value="1"/>
</dbReference>
<dbReference type="Proteomes" id="UP001049176">
    <property type="component" value="Chromosome 4"/>
</dbReference>
<dbReference type="AlphaFoldDB" id="A0A9P7S2C3"/>
<feature type="compositionally biased region" description="Low complexity" evidence="22">
    <location>
        <begin position="31"/>
        <end position="64"/>
    </location>
</feature>
<dbReference type="InterPro" id="IPR002509">
    <property type="entry name" value="NODB_dom"/>
</dbReference>
<protein>
    <recommendedName>
        <fullName evidence="20">chitin deacetylase</fullName>
        <ecNumber evidence="20">3.5.1.41</ecNumber>
    </recommendedName>
</protein>
<evidence type="ECO:0000313" key="26">
    <source>
        <dbReference type="Proteomes" id="UP001049176"/>
    </source>
</evidence>
<evidence type="ECO:0000256" key="7">
    <source>
        <dbReference type="ARBA" id="ARBA00022525"/>
    </source>
</evidence>
<evidence type="ECO:0000256" key="16">
    <source>
        <dbReference type="ARBA" id="ARBA00023285"/>
    </source>
</evidence>
<evidence type="ECO:0000256" key="1">
    <source>
        <dbReference type="ARBA" id="ARBA00001941"/>
    </source>
</evidence>
<proteinExistence type="inferred from homology"/>
<evidence type="ECO:0000256" key="23">
    <source>
        <dbReference type="SAM" id="SignalP"/>
    </source>
</evidence>
<keyword evidence="18" id="KW-0961">Cell wall biogenesis/degradation</keyword>
<evidence type="ECO:0000256" key="13">
    <source>
        <dbReference type="ARBA" id="ARBA00023136"/>
    </source>
</evidence>
<keyword evidence="6" id="KW-0134">Cell wall</keyword>
<evidence type="ECO:0000256" key="9">
    <source>
        <dbReference type="ARBA" id="ARBA00022723"/>
    </source>
</evidence>
<keyword evidence="13" id="KW-0472">Membrane</keyword>
<feature type="region of interest" description="Disordered" evidence="22">
    <location>
        <begin position="22"/>
        <end position="64"/>
    </location>
</feature>
<evidence type="ECO:0000256" key="14">
    <source>
        <dbReference type="ARBA" id="ARBA00023180"/>
    </source>
</evidence>
<evidence type="ECO:0000256" key="6">
    <source>
        <dbReference type="ARBA" id="ARBA00022512"/>
    </source>
</evidence>
<dbReference type="PANTHER" id="PTHR10587:SF133">
    <property type="entry name" value="CHITIN DEACETYLASE 1-RELATED"/>
    <property type="match status" value="1"/>
</dbReference>
<dbReference type="GO" id="GO:0046872">
    <property type="term" value="F:metal ion binding"/>
    <property type="evidence" value="ECO:0007669"/>
    <property type="project" value="UniProtKB-KW"/>
</dbReference>
<keyword evidence="10 23" id="KW-0732">Signal</keyword>
<dbReference type="GeneID" id="66076711"/>
<feature type="chain" id="PRO_5040123515" description="chitin deacetylase" evidence="23">
    <location>
        <begin position="20"/>
        <end position="467"/>
    </location>
</feature>
<dbReference type="Pfam" id="PF01522">
    <property type="entry name" value="Polysacc_deac_1"/>
    <property type="match status" value="1"/>
</dbReference>
<evidence type="ECO:0000259" key="24">
    <source>
        <dbReference type="PROSITE" id="PS51677"/>
    </source>
</evidence>
<keyword evidence="8" id="KW-0336">GPI-anchor</keyword>
<dbReference type="GO" id="GO:0005886">
    <property type="term" value="C:plasma membrane"/>
    <property type="evidence" value="ECO:0007669"/>
    <property type="project" value="UniProtKB-SubCell"/>
</dbReference>
<reference evidence="25" key="1">
    <citation type="journal article" date="2021" name="Genome Biol. Evol.">
        <title>The assembled and annotated genome of the fairy-ring fungus Marasmius oreades.</title>
        <authorList>
            <person name="Hiltunen M."/>
            <person name="Ament-Velasquez S.L."/>
            <person name="Johannesson H."/>
        </authorList>
    </citation>
    <scope>NUCLEOTIDE SEQUENCE</scope>
    <source>
        <strain evidence="25">03SP1</strain>
    </source>
</reference>
<keyword evidence="5" id="KW-1003">Cell membrane</keyword>
<gene>
    <name evidence="25" type="ORF">E1B28_007635</name>
</gene>
<keyword evidence="7" id="KW-0964">Secreted</keyword>